<dbReference type="PANTHER" id="PTHR35335">
    <property type="entry name" value="UPF0716 PROTEIN FXSA"/>
    <property type="match status" value="1"/>
</dbReference>
<gene>
    <name evidence="3" type="ORF">EOI86_13500</name>
</gene>
<keyword evidence="4" id="KW-1185">Reference proteome</keyword>
<accession>A0A3S2W4F3</accession>
<reference evidence="4" key="1">
    <citation type="submission" date="2019-01" db="EMBL/GenBank/DDBJ databases">
        <title>Gri0909 isolated from a small marine red alga.</title>
        <authorList>
            <person name="Kim J."/>
            <person name="Jeong S.E."/>
            <person name="Jeon C.O."/>
        </authorList>
    </citation>
    <scope>NUCLEOTIDE SEQUENCE [LARGE SCALE GENOMIC DNA]</scope>
    <source>
        <strain evidence="4">Gri0909</strain>
    </source>
</reference>
<evidence type="ECO:0000313" key="4">
    <source>
        <dbReference type="Proteomes" id="UP000287447"/>
    </source>
</evidence>
<name>A0A3S2W4F3_9PROT</name>
<dbReference type="EMBL" id="SADE01000002">
    <property type="protein sequence ID" value="RVU36230.1"/>
    <property type="molecule type" value="Genomic_DNA"/>
</dbReference>
<keyword evidence="2" id="KW-0472">Membrane</keyword>
<dbReference type="OrthoDB" id="9792788at2"/>
<dbReference type="NCBIfam" id="NF008528">
    <property type="entry name" value="PRK11463.1-2"/>
    <property type="match status" value="1"/>
</dbReference>
<keyword evidence="2" id="KW-0812">Transmembrane</keyword>
<proteinExistence type="predicted"/>
<feature type="transmembrane region" description="Helical" evidence="2">
    <location>
        <begin position="98"/>
        <end position="118"/>
    </location>
</feature>
<dbReference type="PANTHER" id="PTHR35335:SF1">
    <property type="entry name" value="UPF0716 PROTEIN FXSA"/>
    <property type="match status" value="1"/>
</dbReference>
<evidence type="ECO:0000256" key="1">
    <source>
        <dbReference type="SAM" id="MobiDB-lite"/>
    </source>
</evidence>
<dbReference type="RefSeq" id="WP_127765706.1">
    <property type="nucleotide sequence ID" value="NZ_SADE01000002.1"/>
</dbReference>
<feature type="transmembrane region" description="Helical" evidence="2">
    <location>
        <begin position="69"/>
        <end position="92"/>
    </location>
</feature>
<dbReference type="InterPro" id="IPR007313">
    <property type="entry name" value="FxsA"/>
</dbReference>
<feature type="compositionally biased region" description="Basic and acidic residues" evidence="1">
    <location>
        <begin position="140"/>
        <end position="152"/>
    </location>
</feature>
<protein>
    <submittedName>
        <fullName evidence="3">FxsA family protein</fullName>
    </submittedName>
</protein>
<dbReference type="AlphaFoldDB" id="A0A3S2W4F3"/>
<organism evidence="3 4">
    <name type="scientific">Hwanghaeella grinnelliae</name>
    <dbReference type="NCBI Taxonomy" id="2500179"/>
    <lineage>
        <taxon>Bacteria</taxon>
        <taxon>Pseudomonadati</taxon>
        <taxon>Pseudomonadota</taxon>
        <taxon>Alphaproteobacteria</taxon>
        <taxon>Rhodospirillales</taxon>
        <taxon>Rhodospirillaceae</taxon>
        <taxon>Hwanghaeella</taxon>
    </lineage>
</organism>
<dbReference type="Pfam" id="PF04186">
    <property type="entry name" value="FxsA"/>
    <property type="match status" value="1"/>
</dbReference>
<feature type="compositionally biased region" description="Basic and acidic residues" evidence="1">
    <location>
        <begin position="180"/>
        <end position="195"/>
    </location>
</feature>
<dbReference type="GO" id="GO:0016020">
    <property type="term" value="C:membrane"/>
    <property type="evidence" value="ECO:0007669"/>
    <property type="project" value="InterPro"/>
</dbReference>
<evidence type="ECO:0000256" key="2">
    <source>
        <dbReference type="SAM" id="Phobius"/>
    </source>
</evidence>
<evidence type="ECO:0000313" key="3">
    <source>
        <dbReference type="EMBL" id="RVU36230.1"/>
    </source>
</evidence>
<sequence>MTGLIIFAILFGIPIAEIALFIQVGDQIGLWATLATILLTALIGTFLVRAQGMAVLTRIRTETEQGRLPVGELVSGACLVVAGLLLVTPGFLTDFLGFVLLVPGLRLLIGMLLVRALMRKGGTVHFQSGMRRGGPGGARSDQRDGHWGRYDDGTIDGDYTVIDPDEDAGPRGDPSPMGDTQKEIEDRTEGETPRR</sequence>
<comment type="caution">
    <text evidence="3">The sequence shown here is derived from an EMBL/GenBank/DDBJ whole genome shotgun (WGS) entry which is preliminary data.</text>
</comment>
<dbReference type="Proteomes" id="UP000287447">
    <property type="component" value="Unassembled WGS sequence"/>
</dbReference>
<feature type="transmembrane region" description="Helical" evidence="2">
    <location>
        <begin position="28"/>
        <end position="48"/>
    </location>
</feature>
<feature type="region of interest" description="Disordered" evidence="1">
    <location>
        <begin position="128"/>
        <end position="195"/>
    </location>
</feature>
<keyword evidence="2" id="KW-1133">Transmembrane helix</keyword>